<accession>A0A1G6HJ26</accession>
<dbReference type="InterPro" id="IPR029787">
    <property type="entry name" value="Nucleotide_cyclase"/>
</dbReference>
<dbReference type="PROSITE" id="PS50887">
    <property type="entry name" value="GGDEF"/>
    <property type="match status" value="1"/>
</dbReference>
<dbReference type="SUPFAM" id="SSF55781">
    <property type="entry name" value="GAF domain-like"/>
    <property type="match status" value="2"/>
</dbReference>
<dbReference type="Gene3D" id="3.30.450.40">
    <property type="match status" value="2"/>
</dbReference>
<dbReference type="EMBL" id="FMYI01000003">
    <property type="protein sequence ID" value="SDB94252.1"/>
    <property type="molecule type" value="Genomic_DNA"/>
</dbReference>
<dbReference type="GO" id="GO:0005886">
    <property type="term" value="C:plasma membrane"/>
    <property type="evidence" value="ECO:0007669"/>
    <property type="project" value="TreeGrafter"/>
</dbReference>
<dbReference type="GO" id="GO:0052621">
    <property type="term" value="F:diguanylate cyclase activity"/>
    <property type="evidence" value="ECO:0007669"/>
    <property type="project" value="TreeGrafter"/>
</dbReference>
<dbReference type="Pfam" id="PF00990">
    <property type="entry name" value="GGDEF"/>
    <property type="match status" value="1"/>
</dbReference>
<keyword evidence="3" id="KW-1185">Reference proteome</keyword>
<evidence type="ECO:0000259" key="1">
    <source>
        <dbReference type="PROSITE" id="PS50887"/>
    </source>
</evidence>
<dbReference type="SUPFAM" id="SSF55073">
    <property type="entry name" value="Nucleotide cyclase"/>
    <property type="match status" value="1"/>
</dbReference>
<dbReference type="STRING" id="1612202.SAMN05421734_10346"/>
<evidence type="ECO:0000313" key="2">
    <source>
        <dbReference type="EMBL" id="SDB94252.1"/>
    </source>
</evidence>
<dbReference type="SMART" id="SM00267">
    <property type="entry name" value="GGDEF"/>
    <property type="match status" value="1"/>
</dbReference>
<dbReference type="NCBIfam" id="TIGR00254">
    <property type="entry name" value="GGDEF"/>
    <property type="match status" value="1"/>
</dbReference>
<sequence length="619" mass="71161">MKSNTLTEKYATFLHDETFSSQIESSLHNVLTLIKQVSEVESVAFYNYNVWRDTFELFDVASDKSINLIEQLEDHAYLNKNEGHAFKKMPANLFLKDDSYTQVYVSNMEHNERITGQLLFFTQPNQSLNQSEAISFVEKLKSTIIGLTKSHDMLTQSKKYELMFNVTQKFHSTMQTSEVLSEVIKTIKSVYPHYECSLFLSKTHQHDTDLPIKELIYNDEYADKASVQAFLSGEIKQIQKPHKRTVYAPLNGKQGIYGVMQLMIPSANVLLPQDIEFIRLLANTAGNALENAQLYQQSNHLVSDLQLINTFVHGLNKLETKEEITSFIKQQFLNCVSAKEIGFLLLNKTDQFVFDKASSKSFMHDNSESYIAPILNLVKDKQAPVFIGDRLEKDILHTMTDRSVILLPMVQMDQLLGVVVVTHKDPYHFTFEQFKLLRSLIEHATLAFYNMILREKLERTVITDYLTKLYSRQYLDEKCAYHLKNDREGVFVLFDLDDFKQINDQYGHDVGDTILVQVANILRKKTEKIGFVARWGGEELVVYLVNASIARGKQIVRDILRTIENETTPKITASVGITHWKESYVSSLSDLFDQADQALYKAKRNGKNQLQLAKPPQHS</sequence>
<dbReference type="Gene3D" id="3.30.70.270">
    <property type="match status" value="1"/>
</dbReference>
<dbReference type="Proteomes" id="UP000242949">
    <property type="component" value="Unassembled WGS sequence"/>
</dbReference>
<dbReference type="CDD" id="cd01949">
    <property type="entry name" value="GGDEF"/>
    <property type="match status" value="1"/>
</dbReference>
<gene>
    <name evidence="2" type="ORF">SAMN05421734_10346</name>
</gene>
<dbReference type="AlphaFoldDB" id="A0A1G6HJ26"/>
<protein>
    <submittedName>
        <fullName evidence="2">Diguanylate cyclase (GGDEF) domain-containing protein</fullName>
    </submittedName>
</protein>
<dbReference type="InterPro" id="IPR029016">
    <property type="entry name" value="GAF-like_dom_sf"/>
</dbReference>
<reference evidence="3" key="1">
    <citation type="submission" date="2016-09" db="EMBL/GenBank/DDBJ databases">
        <authorList>
            <person name="Varghese N."/>
            <person name="Submissions S."/>
        </authorList>
    </citation>
    <scope>NUCLEOTIDE SEQUENCE [LARGE SCALE GENOMIC DNA]</scope>
    <source>
        <strain evidence="3">S5</strain>
    </source>
</reference>
<organism evidence="2 3">
    <name type="scientific">Pelagirhabdus alkalitolerans</name>
    <dbReference type="NCBI Taxonomy" id="1612202"/>
    <lineage>
        <taxon>Bacteria</taxon>
        <taxon>Bacillati</taxon>
        <taxon>Bacillota</taxon>
        <taxon>Bacilli</taxon>
        <taxon>Bacillales</taxon>
        <taxon>Bacillaceae</taxon>
        <taxon>Pelagirhabdus</taxon>
    </lineage>
</organism>
<dbReference type="RefSeq" id="WP_090793908.1">
    <property type="nucleotide sequence ID" value="NZ_FMYI01000003.1"/>
</dbReference>
<dbReference type="InterPro" id="IPR000160">
    <property type="entry name" value="GGDEF_dom"/>
</dbReference>
<feature type="domain" description="GGDEF" evidence="1">
    <location>
        <begin position="487"/>
        <end position="615"/>
    </location>
</feature>
<dbReference type="GO" id="GO:0043709">
    <property type="term" value="P:cell adhesion involved in single-species biofilm formation"/>
    <property type="evidence" value="ECO:0007669"/>
    <property type="project" value="TreeGrafter"/>
</dbReference>
<dbReference type="PANTHER" id="PTHR45138">
    <property type="entry name" value="REGULATORY COMPONENTS OF SENSORY TRANSDUCTION SYSTEM"/>
    <property type="match status" value="1"/>
</dbReference>
<proteinExistence type="predicted"/>
<dbReference type="PANTHER" id="PTHR45138:SF9">
    <property type="entry name" value="DIGUANYLATE CYCLASE DGCM-RELATED"/>
    <property type="match status" value="1"/>
</dbReference>
<dbReference type="InterPro" id="IPR050469">
    <property type="entry name" value="Diguanylate_Cyclase"/>
</dbReference>
<dbReference type="OrthoDB" id="9759607at2"/>
<dbReference type="GO" id="GO:1902201">
    <property type="term" value="P:negative regulation of bacterial-type flagellum-dependent cell motility"/>
    <property type="evidence" value="ECO:0007669"/>
    <property type="project" value="TreeGrafter"/>
</dbReference>
<dbReference type="InterPro" id="IPR043128">
    <property type="entry name" value="Rev_trsase/Diguanyl_cyclase"/>
</dbReference>
<evidence type="ECO:0000313" key="3">
    <source>
        <dbReference type="Proteomes" id="UP000242949"/>
    </source>
</evidence>
<name>A0A1G6HJ26_9BACI</name>
<dbReference type="FunFam" id="3.30.70.270:FF:000001">
    <property type="entry name" value="Diguanylate cyclase domain protein"/>
    <property type="match status" value="1"/>
</dbReference>